<dbReference type="InterPro" id="IPR001633">
    <property type="entry name" value="EAL_dom"/>
</dbReference>
<dbReference type="SMART" id="SM00267">
    <property type="entry name" value="GGDEF"/>
    <property type="match status" value="1"/>
</dbReference>
<feature type="transmembrane region" description="Helical" evidence="1">
    <location>
        <begin position="14"/>
        <end position="34"/>
    </location>
</feature>
<evidence type="ECO:0000259" key="4">
    <source>
        <dbReference type="PROSITE" id="PS50924"/>
    </source>
</evidence>
<protein>
    <submittedName>
        <fullName evidence="5">EAL domain-containing protein</fullName>
    </submittedName>
</protein>
<sequence length="712" mass="76202">MASALFLITRHDPLLVVASLVVAVFASYVALDLARRVRVAETGLRRWWLAGGSVSLGTGIWAMHFVGMLGFDAGVPLGYAGGPTLLSWLAAIGAAAVALRIATHDRLTPWVLLGGSSSMAVGICAMHYLGMAALELVPPIVWRWPVVLASVAIAWLASAAALRLFFALREQHGALRLRLQGLAAVVMGLAIGGMHYTGMAAAQLPQGTICRSVDGLSGQPLAAVVVTAALFLLAGALVLSINDAMARAREAQLARSLHRATEDLQEANETLQRRAFEDALTGLPNRALFNDRLQHAAARIARRGPTPTAVERLGVLFLDLDGFKPINDSFGHEAGDEVLRELARRLQLTLRESDTVARLGGDEFVAMVESRDAEAAAVTLAQRILDAMRQPIRVAGQDVSLSCSIGVAVFPDHEDHAPRLLARAEAAKGAAKRAGGGCCVVYEASMAGDAAEQVLLQQALRHAVARGELLLYYQPKVDARSGQVHGLEALLRWRHPERGLVSPAVFVPLAERFGLIGEIGNWVIDEACAQLARWHEQGLRCRVAINLSPYQLRNAALPERIAAALEQHRLQPSQLVCEITETAMMENLDAERSVLDQIAALGVRLSIDDFGTGYSSLAHLRNIPARQLKIDRSFVIDLTANADAQAVLEAVVGLAHALRMEVVAEGVETADQHAALVRLGCDILQGYLIARPMPAEAVPQWLEALKAGAGGS</sequence>
<dbReference type="Pfam" id="PF03707">
    <property type="entry name" value="MHYT"/>
    <property type="match status" value="3"/>
</dbReference>
<dbReference type="InterPro" id="IPR043128">
    <property type="entry name" value="Rev_trsase/Diguanyl_cyclase"/>
</dbReference>
<feature type="domain" description="EAL" evidence="2">
    <location>
        <begin position="453"/>
        <end position="706"/>
    </location>
</feature>
<organism evidence="5 6">
    <name type="scientific">Niveibacterium microcysteis</name>
    <dbReference type="NCBI Taxonomy" id="2811415"/>
    <lineage>
        <taxon>Bacteria</taxon>
        <taxon>Pseudomonadati</taxon>
        <taxon>Pseudomonadota</taxon>
        <taxon>Betaproteobacteria</taxon>
        <taxon>Rhodocyclales</taxon>
        <taxon>Rhodocyclaceae</taxon>
        <taxon>Niveibacterium</taxon>
    </lineage>
</organism>
<dbReference type="Proteomes" id="UP000663570">
    <property type="component" value="Chromosome"/>
</dbReference>
<dbReference type="Gene3D" id="3.30.70.270">
    <property type="match status" value="1"/>
</dbReference>
<dbReference type="Pfam" id="PF00990">
    <property type="entry name" value="GGDEF"/>
    <property type="match status" value="1"/>
</dbReference>
<feature type="transmembrane region" description="Helical" evidence="1">
    <location>
        <begin position="142"/>
        <end position="165"/>
    </location>
</feature>
<dbReference type="EMBL" id="CP071060">
    <property type="protein sequence ID" value="QSI77007.1"/>
    <property type="molecule type" value="Genomic_DNA"/>
</dbReference>
<dbReference type="CDD" id="cd01948">
    <property type="entry name" value="EAL"/>
    <property type="match status" value="1"/>
</dbReference>
<dbReference type="Gene3D" id="3.20.20.450">
    <property type="entry name" value="EAL domain"/>
    <property type="match status" value="1"/>
</dbReference>
<keyword evidence="1" id="KW-0812">Transmembrane</keyword>
<feature type="domain" description="GGDEF" evidence="3">
    <location>
        <begin position="311"/>
        <end position="444"/>
    </location>
</feature>
<dbReference type="PROSITE" id="PS50887">
    <property type="entry name" value="GGDEF"/>
    <property type="match status" value="1"/>
</dbReference>
<evidence type="ECO:0000259" key="3">
    <source>
        <dbReference type="PROSITE" id="PS50887"/>
    </source>
</evidence>
<dbReference type="Pfam" id="PF00563">
    <property type="entry name" value="EAL"/>
    <property type="match status" value="1"/>
</dbReference>
<name>A0ABX7M5H7_9RHOO</name>
<keyword evidence="6" id="KW-1185">Reference proteome</keyword>
<evidence type="ECO:0000313" key="5">
    <source>
        <dbReference type="EMBL" id="QSI77007.1"/>
    </source>
</evidence>
<dbReference type="SUPFAM" id="SSF55073">
    <property type="entry name" value="Nucleotide cyclase"/>
    <property type="match status" value="1"/>
</dbReference>
<feature type="transmembrane region" description="Helical" evidence="1">
    <location>
        <begin position="46"/>
        <end position="65"/>
    </location>
</feature>
<feature type="transmembrane region" description="Helical" evidence="1">
    <location>
        <begin position="221"/>
        <end position="241"/>
    </location>
</feature>
<evidence type="ECO:0000259" key="2">
    <source>
        <dbReference type="PROSITE" id="PS50883"/>
    </source>
</evidence>
<dbReference type="InterPro" id="IPR000160">
    <property type="entry name" value="GGDEF_dom"/>
</dbReference>
<feature type="transmembrane region" description="Helical" evidence="1">
    <location>
        <begin position="85"/>
        <end position="103"/>
    </location>
</feature>
<feature type="domain" description="MHYT" evidence="4">
    <location>
        <begin position="11"/>
        <end position="205"/>
    </location>
</feature>
<dbReference type="InterPro" id="IPR005330">
    <property type="entry name" value="MHYT_dom"/>
</dbReference>
<dbReference type="InterPro" id="IPR052155">
    <property type="entry name" value="Biofilm_reg_signaling"/>
</dbReference>
<dbReference type="SMART" id="SM00052">
    <property type="entry name" value="EAL"/>
    <property type="match status" value="1"/>
</dbReference>
<dbReference type="SUPFAM" id="SSF141868">
    <property type="entry name" value="EAL domain-like"/>
    <property type="match status" value="1"/>
</dbReference>
<proteinExistence type="predicted"/>
<dbReference type="InterPro" id="IPR035919">
    <property type="entry name" value="EAL_sf"/>
</dbReference>
<evidence type="ECO:0000313" key="6">
    <source>
        <dbReference type="Proteomes" id="UP000663570"/>
    </source>
</evidence>
<dbReference type="RefSeq" id="WP_206254575.1">
    <property type="nucleotide sequence ID" value="NZ_CP071060.1"/>
</dbReference>
<dbReference type="InterPro" id="IPR029787">
    <property type="entry name" value="Nucleotide_cyclase"/>
</dbReference>
<gene>
    <name evidence="5" type="ORF">JY500_21605</name>
</gene>
<dbReference type="PROSITE" id="PS50883">
    <property type="entry name" value="EAL"/>
    <property type="match status" value="1"/>
</dbReference>
<accession>A0ABX7M5H7</accession>
<keyword evidence="1" id="KW-0472">Membrane</keyword>
<dbReference type="PROSITE" id="PS50924">
    <property type="entry name" value="MHYT"/>
    <property type="match status" value="1"/>
</dbReference>
<evidence type="ECO:0000256" key="1">
    <source>
        <dbReference type="PROSITE-ProRule" id="PRU00244"/>
    </source>
</evidence>
<feature type="transmembrane region" description="Helical" evidence="1">
    <location>
        <begin position="177"/>
        <end position="196"/>
    </location>
</feature>
<dbReference type="PANTHER" id="PTHR44757">
    <property type="entry name" value="DIGUANYLATE CYCLASE DGCP"/>
    <property type="match status" value="1"/>
</dbReference>
<reference evidence="5 6" key="1">
    <citation type="submission" date="2021-02" db="EMBL/GenBank/DDBJ databases">
        <title>Niveibacterium changnyeongensis HC41.</title>
        <authorList>
            <person name="Kang M."/>
        </authorList>
    </citation>
    <scope>NUCLEOTIDE SEQUENCE [LARGE SCALE GENOMIC DNA]</scope>
    <source>
        <strain evidence="5 6">HC41</strain>
    </source>
</reference>
<dbReference type="PANTHER" id="PTHR44757:SF2">
    <property type="entry name" value="BIOFILM ARCHITECTURE MAINTENANCE PROTEIN MBAA"/>
    <property type="match status" value="1"/>
</dbReference>
<dbReference type="NCBIfam" id="TIGR00254">
    <property type="entry name" value="GGDEF"/>
    <property type="match status" value="1"/>
</dbReference>
<keyword evidence="1" id="KW-1133">Transmembrane helix</keyword>
<feature type="transmembrane region" description="Helical" evidence="1">
    <location>
        <begin position="110"/>
        <end position="130"/>
    </location>
</feature>
<dbReference type="CDD" id="cd01949">
    <property type="entry name" value="GGDEF"/>
    <property type="match status" value="1"/>
</dbReference>